<dbReference type="Pfam" id="PF01571">
    <property type="entry name" value="GCV_T"/>
    <property type="match status" value="1"/>
</dbReference>
<evidence type="ECO:0000256" key="2">
    <source>
        <dbReference type="SAM" id="MobiDB-lite"/>
    </source>
</evidence>
<keyword evidence="4" id="KW-0489">Methyltransferase</keyword>
<feature type="compositionally biased region" description="Basic and acidic residues" evidence="2">
    <location>
        <begin position="379"/>
        <end position="388"/>
    </location>
</feature>
<dbReference type="GO" id="GO:0032259">
    <property type="term" value="P:methylation"/>
    <property type="evidence" value="ECO:0007669"/>
    <property type="project" value="UniProtKB-KW"/>
</dbReference>
<keyword evidence="5" id="KW-1185">Reference proteome</keyword>
<evidence type="ECO:0000313" key="5">
    <source>
        <dbReference type="Proteomes" id="UP000199147"/>
    </source>
</evidence>
<name>A0A0H5RRM3_9MYCO</name>
<protein>
    <submittedName>
        <fullName evidence="4">Glycine cleavage system aminomethyltransferase T</fullName>
    </submittedName>
</protein>
<dbReference type="GO" id="GO:0005829">
    <property type="term" value="C:cytosol"/>
    <property type="evidence" value="ECO:0007669"/>
    <property type="project" value="TreeGrafter"/>
</dbReference>
<sequence length="425" mass="45860">MTDNHTPASPLLNEHRGLGATFTDFAGWAMPLKYGSELAEHKAVRETAGLFDLSHMGEIAVTGPQAGEALDFALVGEASKIGIGRAKYSLMCDADGGVIDDLVVYRLTDNRFLVVANAANAPTVARELADRAAQFDADVDDQSTDTALIAVQGPASEAIISSLVPDEQLELVAHLKYYAVTAAQVNGIDVLLARTGYTGEDGFELYVPNAQAVALWRALLAATTAAGGAPAGLACRDTLRLEAGMALYGHELTRELNPYAAGLGKVVRLGKEFVGREALQGLSEQPVSRVLVGLKGATLRSSFDSRGPRRLPRRRRRGGRGGNGDVRRTVADPWLPHRAGLPRHEPGRTRNPAAGRHPRQQRAIRSHPGAVLPPQLKGPPHDKPDHPRRPQLHRGTRMGADRSRRCPAGHPGARRHHLRRRRSTR</sequence>
<dbReference type="SUPFAM" id="SSF103025">
    <property type="entry name" value="Folate-binding domain"/>
    <property type="match status" value="1"/>
</dbReference>
<dbReference type="NCBIfam" id="TIGR00528">
    <property type="entry name" value="gcvT"/>
    <property type="match status" value="1"/>
</dbReference>
<dbReference type="GO" id="GO:0008168">
    <property type="term" value="F:methyltransferase activity"/>
    <property type="evidence" value="ECO:0007669"/>
    <property type="project" value="UniProtKB-KW"/>
</dbReference>
<feature type="compositionally biased region" description="Basic residues" evidence="2">
    <location>
        <begin position="356"/>
        <end position="365"/>
    </location>
</feature>
<keyword evidence="4" id="KW-0808">Transferase</keyword>
<dbReference type="Gene3D" id="3.30.1360.120">
    <property type="entry name" value="Probable tRNA modification gtpase trme, domain 1"/>
    <property type="match status" value="1"/>
</dbReference>
<gene>
    <name evidence="4" type="primary">gcvT_2</name>
    <name evidence="4" type="ORF">BN2156_03473</name>
</gene>
<dbReference type="EMBL" id="CWKH01000002">
    <property type="protein sequence ID" value="CRZ16603.1"/>
    <property type="molecule type" value="Genomic_DNA"/>
</dbReference>
<dbReference type="PANTHER" id="PTHR43757:SF2">
    <property type="entry name" value="AMINOMETHYLTRANSFERASE, MITOCHONDRIAL"/>
    <property type="match status" value="1"/>
</dbReference>
<dbReference type="STRING" id="146018.BN2156_03473"/>
<dbReference type="InterPro" id="IPR006223">
    <property type="entry name" value="GcvT"/>
</dbReference>
<evidence type="ECO:0000259" key="3">
    <source>
        <dbReference type="Pfam" id="PF01571"/>
    </source>
</evidence>
<proteinExistence type="inferred from homology"/>
<accession>A0A0H5RRM3</accession>
<feature type="compositionally biased region" description="Basic residues" evidence="2">
    <location>
        <begin position="412"/>
        <end position="425"/>
    </location>
</feature>
<feature type="region of interest" description="Disordered" evidence="2">
    <location>
        <begin position="301"/>
        <end position="425"/>
    </location>
</feature>
<reference evidence="5" key="1">
    <citation type="submission" date="2015-07" db="EMBL/GenBank/DDBJ databases">
        <authorList>
            <person name="Urmite Genomes"/>
        </authorList>
    </citation>
    <scope>NUCLEOTIDE SEQUENCE [LARGE SCALE GENOMIC DNA]</scope>
    <source>
        <strain evidence="5">type strain: ATCC 49404</strain>
    </source>
</reference>
<dbReference type="Proteomes" id="UP000199147">
    <property type="component" value="Unassembled WGS sequence"/>
</dbReference>
<dbReference type="GO" id="GO:0006546">
    <property type="term" value="P:glycine catabolic process"/>
    <property type="evidence" value="ECO:0007669"/>
    <property type="project" value="InterPro"/>
</dbReference>
<dbReference type="PANTHER" id="PTHR43757">
    <property type="entry name" value="AMINOMETHYLTRANSFERASE"/>
    <property type="match status" value="1"/>
</dbReference>
<dbReference type="InterPro" id="IPR028896">
    <property type="entry name" value="GcvT/YgfZ/DmdA"/>
</dbReference>
<evidence type="ECO:0000313" key="4">
    <source>
        <dbReference type="EMBL" id="CRZ16603.1"/>
    </source>
</evidence>
<evidence type="ECO:0000256" key="1">
    <source>
        <dbReference type="ARBA" id="ARBA00008609"/>
    </source>
</evidence>
<feature type="compositionally biased region" description="Basic residues" evidence="2">
    <location>
        <begin position="308"/>
        <end position="319"/>
    </location>
</feature>
<organism evidence="4 5">
    <name type="scientific">Mycolicibacterium neworleansense</name>
    <dbReference type="NCBI Taxonomy" id="146018"/>
    <lineage>
        <taxon>Bacteria</taxon>
        <taxon>Bacillati</taxon>
        <taxon>Actinomycetota</taxon>
        <taxon>Actinomycetes</taxon>
        <taxon>Mycobacteriales</taxon>
        <taxon>Mycobacteriaceae</taxon>
        <taxon>Mycolicibacterium</taxon>
    </lineage>
</organism>
<dbReference type="InterPro" id="IPR006222">
    <property type="entry name" value="GCVT_N"/>
</dbReference>
<dbReference type="InterPro" id="IPR027266">
    <property type="entry name" value="TrmE/GcvT-like"/>
</dbReference>
<dbReference type="AlphaFoldDB" id="A0A0H5RRM3"/>
<dbReference type="GO" id="GO:0005960">
    <property type="term" value="C:glycine cleavage complex"/>
    <property type="evidence" value="ECO:0007669"/>
    <property type="project" value="InterPro"/>
</dbReference>
<feature type="domain" description="GCVT N-terminal" evidence="3">
    <location>
        <begin position="13"/>
        <end position="271"/>
    </location>
</feature>
<dbReference type="NCBIfam" id="NF001567">
    <property type="entry name" value="PRK00389.1"/>
    <property type="match status" value="1"/>
</dbReference>
<comment type="similarity">
    <text evidence="1">Belongs to the GcvT family.</text>
</comment>
<dbReference type="GO" id="GO:0004047">
    <property type="term" value="F:aminomethyltransferase activity"/>
    <property type="evidence" value="ECO:0007669"/>
    <property type="project" value="InterPro"/>
</dbReference>